<reference evidence="2" key="1">
    <citation type="submission" date="2021-01" db="EMBL/GenBank/DDBJ databases">
        <title>Caligus Genome Assembly.</title>
        <authorList>
            <person name="Gallardo-Escarate C."/>
        </authorList>
    </citation>
    <scope>NUCLEOTIDE SEQUENCE [LARGE SCALE GENOMIC DNA]</scope>
</reference>
<dbReference type="Proteomes" id="UP000595437">
    <property type="component" value="Chromosome 7"/>
</dbReference>
<sequence>MRLAALSIDKKISERDNHIEICTLLNAGQTPTSNSRQLIESIGRKPGSGGKVNQGTVRAKPSFITKKRLRTYNHLNDRYLIFGNVDDSVHMSTKNLHHSPPQHQYTEELHQGTLECYAPEAHQNTCKAFKRRLEAIIND</sequence>
<dbReference type="EMBL" id="CP045896">
    <property type="protein sequence ID" value="QQP49938.1"/>
    <property type="molecule type" value="Genomic_DNA"/>
</dbReference>
<gene>
    <name evidence="1" type="ORF">FKW44_010771</name>
</gene>
<name>A0A7T8HH21_CALRO</name>
<accession>A0A7T8HH21</accession>
<dbReference type="AlphaFoldDB" id="A0A7T8HH21"/>
<protein>
    <submittedName>
        <fullName evidence="1">Uncharacterized protein</fullName>
    </submittedName>
</protein>
<evidence type="ECO:0000313" key="2">
    <source>
        <dbReference type="Proteomes" id="UP000595437"/>
    </source>
</evidence>
<proteinExistence type="predicted"/>
<organism evidence="1 2">
    <name type="scientific">Caligus rogercresseyi</name>
    <name type="common">Sea louse</name>
    <dbReference type="NCBI Taxonomy" id="217165"/>
    <lineage>
        <taxon>Eukaryota</taxon>
        <taxon>Metazoa</taxon>
        <taxon>Ecdysozoa</taxon>
        <taxon>Arthropoda</taxon>
        <taxon>Crustacea</taxon>
        <taxon>Multicrustacea</taxon>
        <taxon>Hexanauplia</taxon>
        <taxon>Copepoda</taxon>
        <taxon>Siphonostomatoida</taxon>
        <taxon>Caligidae</taxon>
        <taxon>Caligus</taxon>
    </lineage>
</organism>
<keyword evidence="2" id="KW-1185">Reference proteome</keyword>
<evidence type="ECO:0000313" key="1">
    <source>
        <dbReference type="EMBL" id="QQP49938.1"/>
    </source>
</evidence>